<gene>
    <name evidence="1" type="ORF">F0919_01935</name>
</gene>
<dbReference type="AlphaFoldDB" id="A0A5M6CPY2"/>
<comment type="caution">
    <text evidence="1">The sequence shown here is derived from an EMBL/GenBank/DDBJ whole genome shotgun (WGS) entry which is preliminary data.</text>
</comment>
<evidence type="ECO:0000313" key="1">
    <source>
        <dbReference type="EMBL" id="KAA5536450.1"/>
    </source>
</evidence>
<reference evidence="1 2" key="1">
    <citation type="submission" date="2019-09" db="EMBL/GenBank/DDBJ databases">
        <title>Genome sequence and assembly of Taibaiella sp.</title>
        <authorList>
            <person name="Chhetri G."/>
        </authorList>
    </citation>
    <scope>NUCLEOTIDE SEQUENCE [LARGE SCALE GENOMIC DNA]</scope>
    <source>
        <strain evidence="1 2">KVB11</strain>
    </source>
</reference>
<name>A0A5M6CPY2_9BACT</name>
<dbReference type="Proteomes" id="UP000323632">
    <property type="component" value="Unassembled WGS sequence"/>
</dbReference>
<dbReference type="EMBL" id="VWSH01000001">
    <property type="protein sequence ID" value="KAA5536450.1"/>
    <property type="molecule type" value="Genomic_DNA"/>
</dbReference>
<accession>A0A5M6CPY2</accession>
<protein>
    <submittedName>
        <fullName evidence="1">Uncharacterized protein</fullName>
    </submittedName>
</protein>
<organism evidence="1 2">
    <name type="scientific">Taibaiella lutea</name>
    <dbReference type="NCBI Taxonomy" id="2608001"/>
    <lineage>
        <taxon>Bacteria</taxon>
        <taxon>Pseudomonadati</taxon>
        <taxon>Bacteroidota</taxon>
        <taxon>Chitinophagia</taxon>
        <taxon>Chitinophagales</taxon>
        <taxon>Chitinophagaceae</taxon>
        <taxon>Taibaiella</taxon>
    </lineage>
</organism>
<evidence type="ECO:0000313" key="2">
    <source>
        <dbReference type="Proteomes" id="UP000323632"/>
    </source>
</evidence>
<sequence length="123" mass="14138">MELQTYLQRLIGKTVTNTVITTSTVIARKIDKDDPDNIKTELTFQLYIDDYTLNIYNPITILPSEKDFADVKGLKIVAVEESDEKAELIFDNSYNLIVDMRDEAYDGPEALYLTGPNHFWVAW</sequence>
<dbReference type="RefSeq" id="WP_150031021.1">
    <property type="nucleotide sequence ID" value="NZ_VWSH01000001.1"/>
</dbReference>
<keyword evidence="2" id="KW-1185">Reference proteome</keyword>
<proteinExistence type="predicted"/>